<feature type="transmembrane region" description="Helical" evidence="1">
    <location>
        <begin position="233"/>
        <end position="253"/>
    </location>
</feature>
<keyword evidence="1" id="KW-0472">Membrane</keyword>
<dbReference type="PANTHER" id="PTHR43630">
    <property type="entry name" value="POLY-BETA-1,6-N-ACETYL-D-GLUCOSAMINE SYNTHASE"/>
    <property type="match status" value="1"/>
</dbReference>
<dbReference type="InterPro" id="IPR029044">
    <property type="entry name" value="Nucleotide-diphossugar_trans"/>
</dbReference>
<dbReference type="PANTHER" id="PTHR43630:SF2">
    <property type="entry name" value="GLYCOSYLTRANSFERASE"/>
    <property type="match status" value="1"/>
</dbReference>
<organism evidence="3 4">
    <name type="scientific">Candidatus Kaiserbacteria bacterium RIFCSPHIGHO2_01_FULL_56_24</name>
    <dbReference type="NCBI Taxonomy" id="1798487"/>
    <lineage>
        <taxon>Bacteria</taxon>
        <taxon>Candidatus Kaiseribacteriota</taxon>
    </lineage>
</organism>
<dbReference type="Proteomes" id="UP000176377">
    <property type="component" value="Unassembled WGS sequence"/>
</dbReference>
<comment type="caution">
    <text evidence="3">The sequence shown here is derived from an EMBL/GenBank/DDBJ whole genome shotgun (WGS) entry which is preliminary data.</text>
</comment>
<reference evidence="3 4" key="1">
    <citation type="journal article" date="2016" name="Nat. Commun.">
        <title>Thousands of microbial genomes shed light on interconnected biogeochemical processes in an aquifer system.</title>
        <authorList>
            <person name="Anantharaman K."/>
            <person name="Brown C.T."/>
            <person name="Hug L.A."/>
            <person name="Sharon I."/>
            <person name="Castelle C.J."/>
            <person name="Probst A.J."/>
            <person name="Thomas B.C."/>
            <person name="Singh A."/>
            <person name="Wilkins M.J."/>
            <person name="Karaoz U."/>
            <person name="Brodie E.L."/>
            <person name="Williams K.H."/>
            <person name="Hubbard S.S."/>
            <person name="Banfield J.F."/>
        </authorList>
    </citation>
    <scope>NUCLEOTIDE SEQUENCE [LARGE SCALE GENOMIC DNA]</scope>
</reference>
<evidence type="ECO:0000256" key="1">
    <source>
        <dbReference type="SAM" id="Phobius"/>
    </source>
</evidence>
<feature type="domain" description="Glycosyltransferase 2-like" evidence="2">
    <location>
        <begin position="8"/>
        <end position="121"/>
    </location>
</feature>
<gene>
    <name evidence="3" type="ORF">A2765_00475</name>
</gene>
<name>A0A1F6DCW0_9BACT</name>
<dbReference type="Gene3D" id="3.90.550.10">
    <property type="entry name" value="Spore Coat Polysaccharide Biosynthesis Protein SpsA, Chain A"/>
    <property type="match status" value="1"/>
</dbReference>
<dbReference type="EMBL" id="MFLA01000026">
    <property type="protein sequence ID" value="OGG58842.1"/>
    <property type="molecule type" value="Genomic_DNA"/>
</dbReference>
<sequence>MKLPTITIALIAKNEAHNMDAFFETIAPIADELVVSYTPSADDTFKKLEDWKAKVPYPVDIFEYADFPFHFGKSRNETIRRSTKDYVFMLDADERLTPAFCARIKQFLAEKQPKAVSIQRQDDVTPHLIDPQTRIVKNHENILYAVDVAGQLHEHLELPELAVWFDEPFIHSQGKGHWVYDHDRFFILLAREVARGRNTRGLFREILRAFATFFYKFRKEYVRKQTYKDGKIGFKYAFLRGLHAFLIHIFIGLKPRIKKNATRND</sequence>
<keyword evidence="1" id="KW-1133">Transmembrane helix</keyword>
<dbReference type="Pfam" id="PF00535">
    <property type="entry name" value="Glycos_transf_2"/>
    <property type="match status" value="1"/>
</dbReference>
<dbReference type="AlphaFoldDB" id="A0A1F6DCW0"/>
<accession>A0A1F6DCW0</accession>
<evidence type="ECO:0000313" key="4">
    <source>
        <dbReference type="Proteomes" id="UP000176377"/>
    </source>
</evidence>
<dbReference type="InterPro" id="IPR001173">
    <property type="entry name" value="Glyco_trans_2-like"/>
</dbReference>
<protein>
    <recommendedName>
        <fullName evidence="2">Glycosyltransferase 2-like domain-containing protein</fullName>
    </recommendedName>
</protein>
<proteinExistence type="predicted"/>
<evidence type="ECO:0000313" key="3">
    <source>
        <dbReference type="EMBL" id="OGG58842.1"/>
    </source>
</evidence>
<keyword evidence="1" id="KW-0812">Transmembrane</keyword>
<evidence type="ECO:0000259" key="2">
    <source>
        <dbReference type="Pfam" id="PF00535"/>
    </source>
</evidence>
<dbReference type="SUPFAM" id="SSF53448">
    <property type="entry name" value="Nucleotide-diphospho-sugar transferases"/>
    <property type="match status" value="1"/>
</dbReference>